<dbReference type="PRINTS" id="PR00722">
    <property type="entry name" value="CHYMOTRYPSIN"/>
</dbReference>
<keyword evidence="2" id="KW-1015">Disulfide bond</keyword>
<dbReference type="InterPro" id="IPR051333">
    <property type="entry name" value="CLIP_Serine_Protease"/>
</dbReference>
<dbReference type="PROSITE" id="PS51888">
    <property type="entry name" value="CLIP"/>
    <property type="match status" value="1"/>
</dbReference>
<organism evidence="6 7">
    <name type="scientific">Anopheles culicifacies</name>
    <dbReference type="NCBI Taxonomy" id="139723"/>
    <lineage>
        <taxon>Eukaryota</taxon>
        <taxon>Metazoa</taxon>
        <taxon>Ecdysozoa</taxon>
        <taxon>Arthropoda</taxon>
        <taxon>Hexapoda</taxon>
        <taxon>Insecta</taxon>
        <taxon>Pterygota</taxon>
        <taxon>Neoptera</taxon>
        <taxon>Endopterygota</taxon>
        <taxon>Diptera</taxon>
        <taxon>Nematocera</taxon>
        <taxon>Culicoidea</taxon>
        <taxon>Culicidae</taxon>
        <taxon>Anophelinae</taxon>
        <taxon>Anopheles</taxon>
        <taxon>culicifacies species complex</taxon>
    </lineage>
</organism>
<comment type="similarity">
    <text evidence="3">Belongs to the peptidase S1 family. CLIP subfamily.</text>
</comment>
<dbReference type="FunFam" id="2.40.10.10:FF:000068">
    <property type="entry name" value="transmembrane protease serine 2"/>
    <property type="match status" value="1"/>
</dbReference>
<dbReference type="STRING" id="139723.A0A182MLM4"/>
<accession>A0A182MLM4</accession>
<dbReference type="InterPro" id="IPR043504">
    <property type="entry name" value="Peptidase_S1_PA_chymotrypsin"/>
</dbReference>
<dbReference type="SMART" id="SM00020">
    <property type="entry name" value="Tryp_SPc"/>
    <property type="match status" value="2"/>
</dbReference>
<dbReference type="VEuPathDB" id="VectorBase:ACUA021245"/>
<keyword evidence="7" id="KW-1185">Reference proteome</keyword>
<feature type="domain" description="Clip" evidence="5">
    <location>
        <begin position="243"/>
        <end position="291"/>
    </location>
</feature>
<dbReference type="PANTHER" id="PTHR24260">
    <property type="match status" value="1"/>
</dbReference>
<name>A0A182MLM4_9DIPT</name>
<dbReference type="Proteomes" id="UP000075883">
    <property type="component" value="Unassembled WGS sequence"/>
</dbReference>
<evidence type="ECO:0000259" key="5">
    <source>
        <dbReference type="PROSITE" id="PS51888"/>
    </source>
</evidence>
<dbReference type="PROSITE" id="PS50240">
    <property type="entry name" value="TRYPSIN_DOM"/>
    <property type="match status" value="2"/>
</dbReference>
<dbReference type="EMBL" id="AXCM01004414">
    <property type="status" value="NOT_ANNOTATED_CDS"/>
    <property type="molecule type" value="Genomic_DNA"/>
</dbReference>
<dbReference type="PANTHER" id="PTHR24260:SF145">
    <property type="entry name" value="FI17609P1-RELATED"/>
    <property type="match status" value="1"/>
</dbReference>
<evidence type="ECO:0000256" key="2">
    <source>
        <dbReference type="ARBA" id="ARBA00023157"/>
    </source>
</evidence>
<dbReference type="AlphaFoldDB" id="A0A182MLM4"/>
<dbReference type="InterPro" id="IPR022700">
    <property type="entry name" value="CLIP"/>
</dbReference>
<evidence type="ECO:0000259" key="4">
    <source>
        <dbReference type="PROSITE" id="PS50240"/>
    </source>
</evidence>
<dbReference type="InterPro" id="IPR001254">
    <property type="entry name" value="Trypsin_dom"/>
</dbReference>
<sequence>MYKARIVPNATQTGSKRHCYGSLIAPKFILTAANCLQQYDVDSYQVEMAQPNTYYPKRDNEIRVRTVAHKVHYHPEFDAATLANDIALLELVNPIFDFNDTILPACIWTRDKFPVEKFQTNGYAPFNETSDDGTVRTKQFYATADVYEQCVESVPANQFCAGFPSALAPNSCHNNIGSAMSHSLYTFNRYFEYIFAINSKGENCGFNMPTVYTKIAPYVNWIDSIIFATKVHYEDDTKYYGDRCQDANGIEGSCVNLRYCPKLDQEAKEGNIVSPSSSCSFGRQEEMVVCCSDENLLRDESHRNQLAQVMEEVDSCHNLYHEFRKNKSPYTIDNFPTYPYLARIHGNDGRSCNGTLIAKQFVITTASCYESIVQDEVSVVLGNVTQQQMTVQRAFTHPEYQNVSTEFNILLLKLVSPVTINNETIPACLWHNQTFTPLRLQEVYANPRFAYQHTFPLFNENCLKKYQDSNVTNLQLCVERDTMYYYPHVFLDEDSGSALVSHMAQGVNEYQVTYLVGLHGSGRVVTKKVNVNEDDALIASKQYYHIYQRVSEYYNWIRNVISVEAQSD</sequence>
<dbReference type="InterPro" id="IPR009003">
    <property type="entry name" value="Peptidase_S1_PA"/>
</dbReference>
<dbReference type="GO" id="GO:0004252">
    <property type="term" value="F:serine-type endopeptidase activity"/>
    <property type="evidence" value="ECO:0007669"/>
    <property type="project" value="InterPro"/>
</dbReference>
<evidence type="ECO:0000313" key="6">
    <source>
        <dbReference type="EnsemblMetazoa" id="ACUA021245-PA"/>
    </source>
</evidence>
<dbReference type="GO" id="GO:0006508">
    <property type="term" value="P:proteolysis"/>
    <property type="evidence" value="ECO:0007669"/>
    <property type="project" value="InterPro"/>
</dbReference>
<evidence type="ECO:0000256" key="1">
    <source>
        <dbReference type="ARBA" id="ARBA00022729"/>
    </source>
</evidence>
<reference evidence="7" key="1">
    <citation type="submission" date="2013-09" db="EMBL/GenBank/DDBJ databases">
        <title>The Genome Sequence of Anopheles culicifacies species A.</title>
        <authorList>
            <consortium name="The Broad Institute Genomics Platform"/>
            <person name="Neafsey D.E."/>
            <person name="Besansky N."/>
            <person name="Howell P."/>
            <person name="Walton C."/>
            <person name="Young S.K."/>
            <person name="Zeng Q."/>
            <person name="Gargeya S."/>
            <person name="Fitzgerald M."/>
            <person name="Haas B."/>
            <person name="Abouelleil A."/>
            <person name="Allen A.W."/>
            <person name="Alvarado L."/>
            <person name="Arachchi H.M."/>
            <person name="Berlin A.M."/>
            <person name="Chapman S.B."/>
            <person name="Gainer-Dewar J."/>
            <person name="Goldberg J."/>
            <person name="Griggs A."/>
            <person name="Gujja S."/>
            <person name="Hansen M."/>
            <person name="Howarth C."/>
            <person name="Imamovic A."/>
            <person name="Ireland A."/>
            <person name="Larimer J."/>
            <person name="McCowan C."/>
            <person name="Murphy C."/>
            <person name="Pearson M."/>
            <person name="Poon T.W."/>
            <person name="Priest M."/>
            <person name="Roberts A."/>
            <person name="Saif S."/>
            <person name="Shea T."/>
            <person name="Sisk P."/>
            <person name="Sykes S."/>
            <person name="Wortman J."/>
            <person name="Nusbaum C."/>
            <person name="Birren B."/>
        </authorList>
    </citation>
    <scope>NUCLEOTIDE SEQUENCE [LARGE SCALE GENOMIC DNA]</scope>
    <source>
        <strain evidence="7">A-37</strain>
    </source>
</reference>
<feature type="domain" description="Peptidase S1" evidence="4">
    <location>
        <begin position="338"/>
        <end position="562"/>
    </location>
</feature>
<reference evidence="6" key="2">
    <citation type="submission" date="2020-05" db="UniProtKB">
        <authorList>
            <consortium name="EnsemblMetazoa"/>
        </authorList>
    </citation>
    <scope>IDENTIFICATION</scope>
    <source>
        <strain evidence="6">A-37</strain>
    </source>
</reference>
<evidence type="ECO:0000256" key="3">
    <source>
        <dbReference type="ARBA" id="ARBA00024195"/>
    </source>
</evidence>
<feature type="domain" description="Peptidase S1" evidence="4">
    <location>
        <begin position="1"/>
        <end position="227"/>
    </location>
</feature>
<evidence type="ECO:0008006" key="8">
    <source>
        <dbReference type="Google" id="ProtNLM"/>
    </source>
</evidence>
<dbReference type="EnsemblMetazoa" id="ACUA021245-RA">
    <property type="protein sequence ID" value="ACUA021245-PA"/>
    <property type="gene ID" value="ACUA021245"/>
</dbReference>
<evidence type="ECO:0000313" key="7">
    <source>
        <dbReference type="Proteomes" id="UP000075883"/>
    </source>
</evidence>
<proteinExistence type="inferred from homology"/>
<dbReference type="SUPFAM" id="SSF50494">
    <property type="entry name" value="Trypsin-like serine proteases"/>
    <property type="match status" value="2"/>
</dbReference>
<dbReference type="Gene3D" id="2.40.10.10">
    <property type="entry name" value="Trypsin-like serine proteases"/>
    <property type="match status" value="3"/>
</dbReference>
<dbReference type="InterPro" id="IPR001314">
    <property type="entry name" value="Peptidase_S1A"/>
</dbReference>
<protein>
    <recommendedName>
        <fullName evidence="8">Peptidase S1 domain-containing protein</fullName>
    </recommendedName>
</protein>
<keyword evidence="1" id="KW-0732">Signal</keyword>
<dbReference type="Pfam" id="PF00089">
    <property type="entry name" value="Trypsin"/>
    <property type="match status" value="2"/>
</dbReference>